<dbReference type="EMBL" id="JACHFH010000015">
    <property type="protein sequence ID" value="MBB5336285.1"/>
    <property type="molecule type" value="Genomic_DNA"/>
</dbReference>
<dbReference type="Pfam" id="PF04397">
    <property type="entry name" value="LytTR"/>
    <property type="match status" value="1"/>
</dbReference>
<dbReference type="Proteomes" id="UP000559117">
    <property type="component" value="Unassembled WGS sequence"/>
</dbReference>
<feature type="domain" description="HTH LytTR-type" evidence="1">
    <location>
        <begin position="35"/>
        <end position="129"/>
    </location>
</feature>
<evidence type="ECO:0000259" key="1">
    <source>
        <dbReference type="SMART" id="SM00850"/>
    </source>
</evidence>
<protein>
    <submittedName>
        <fullName evidence="2">DNA-binding LytR/AlgR family response regulator</fullName>
    </submittedName>
</protein>
<dbReference type="RefSeq" id="WP_183861096.1">
    <property type="nucleotide sequence ID" value="NZ_JACHFH010000015.1"/>
</dbReference>
<comment type="caution">
    <text evidence="2">The sequence shown here is derived from an EMBL/GenBank/DDBJ whole genome shotgun (WGS) entry which is preliminary data.</text>
</comment>
<keyword evidence="3" id="KW-1185">Reference proteome</keyword>
<proteinExistence type="predicted"/>
<sequence length="135" mass="15783">MLKPLQSRKIFHLLNRLTAQSRLNNNHSLLLRSINGFHRLPLSDIIYIEAMQKKYQCHLIDNTTLEGLDGFTIAARKLLHCPDFIKPHRSYVVNLNYIRDCLNNELRLLTTVRIPLARSVAKEVQTAFIKHHNFQ</sequence>
<evidence type="ECO:0000313" key="2">
    <source>
        <dbReference type="EMBL" id="MBB5336285.1"/>
    </source>
</evidence>
<keyword evidence="2" id="KW-0238">DNA-binding</keyword>
<gene>
    <name evidence="2" type="ORF">HNR32_001433</name>
</gene>
<dbReference type="GO" id="GO:0003677">
    <property type="term" value="F:DNA binding"/>
    <property type="evidence" value="ECO:0007669"/>
    <property type="project" value="UniProtKB-KW"/>
</dbReference>
<dbReference type="InterPro" id="IPR007492">
    <property type="entry name" value="LytTR_DNA-bd_dom"/>
</dbReference>
<name>A0A840UV07_9FIRM</name>
<dbReference type="Gene3D" id="2.40.50.1020">
    <property type="entry name" value="LytTr DNA-binding domain"/>
    <property type="match status" value="1"/>
</dbReference>
<evidence type="ECO:0000313" key="3">
    <source>
        <dbReference type="Proteomes" id="UP000559117"/>
    </source>
</evidence>
<dbReference type="SMART" id="SM00850">
    <property type="entry name" value="LytTR"/>
    <property type="match status" value="1"/>
</dbReference>
<dbReference type="AlphaFoldDB" id="A0A840UV07"/>
<organism evidence="2 3">
    <name type="scientific">Pectinatus brassicae</name>
    <dbReference type="NCBI Taxonomy" id="862415"/>
    <lineage>
        <taxon>Bacteria</taxon>
        <taxon>Bacillati</taxon>
        <taxon>Bacillota</taxon>
        <taxon>Negativicutes</taxon>
        <taxon>Selenomonadales</taxon>
        <taxon>Selenomonadaceae</taxon>
        <taxon>Pectinatus</taxon>
    </lineage>
</organism>
<reference evidence="2 3" key="1">
    <citation type="submission" date="2020-08" db="EMBL/GenBank/DDBJ databases">
        <title>Genomic Encyclopedia of Type Strains, Phase IV (KMG-IV): sequencing the most valuable type-strain genomes for metagenomic binning, comparative biology and taxonomic classification.</title>
        <authorList>
            <person name="Goeker M."/>
        </authorList>
    </citation>
    <scope>NUCLEOTIDE SEQUENCE [LARGE SCALE GENOMIC DNA]</scope>
    <source>
        <strain evidence="2 3">DSM 24661</strain>
    </source>
</reference>
<accession>A0A840UV07</accession>